<dbReference type="InterPro" id="IPR001314">
    <property type="entry name" value="Peptidase_S1A"/>
</dbReference>
<keyword evidence="3 8" id="KW-0645">Protease</keyword>
<reference evidence="13 14" key="1">
    <citation type="journal article" date="2019" name="PLoS Biol.">
        <title>Sex chromosomes control vertical transmission of feminizing Wolbachia symbionts in an isopod.</title>
        <authorList>
            <person name="Becking T."/>
            <person name="Chebbi M.A."/>
            <person name="Giraud I."/>
            <person name="Moumen B."/>
            <person name="Laverre T."/>
            <person name="Caubet Y."/>
            <person name="Peccoud J."/>
            <person name="Gilbert C."/>
            <person name="Cordaux R."/>
        </authorList>
    </citation>
    <scope>NUCLEOTIDE SEQUENCE [LARGE SCALE GENOMIC DNA]</scope>
    <source>
        <strain evidence="13">ANa2</strain>
        <tissue evidence="13">Whole body excluding digestive tract and cuticle</tissue>
    </source>
</reference>
<keyword evidence="2" id="KW-0964">Secreted</keyword>
<dbReference type="EMBL" id="SEYY01003432">
    <property type="protein sequence ID" value="KAB7504299.1"/>
    <property type="molecule type" value="Genomic_DNA"/>
</dbReference>
<dbReference type="Pfam" id="PF00089">
    <property type="entry name" value="Trypsin"/>
    <property type="match status" value="1"/>
</dbReference>
<dbReference type="PRINTS" id="PR00722">
    <property type="entry name" value="CHYMOTRYPSIN"/>
</dbReference>
<evidence type="ECO:0000256" key="9">
    <source>
        <dbReference type="SAM" id="MobiDB-lite"/>
    </source>
</evidence>
<dbReference type="SUPFAM" id="SSF49854">
    <property type="entry name" value="Spermadhesin, CUB domain"/>
    <property type="match status" value="1"/>
</dbReference>
<dbReference type="CDD" id="cd00190">
    <property type="entry name" value="Tryp_SPc"/>
    <property type="match status" value="1"/>
</dbReference>
<feature type="region of interest" description="Disordered" evidence="9">
    <location>
        <begin position="158"/>
        <end position="178"/>
    </location>
</feature>
<dbReference type="GO" id="GO:0005576">
    <property type="term" value="C:extracellular region"/>
    <property type="evidence" value="ECO:0007669"/>
    <property type="project" value="UniProtKB-SubCell"/>
</dbReference>
<dbReference type="GO" id="GO:0004252">
    <property type="term" value="F:serine-type endopeptidase activity"/>
    <property type="evidence" value="ECO:0007669"/>
    <property type="project" value="InterPro"/>
</dbReference>
<dbReference type="PROSITE" id="PS01180">
    <property type="entry name" value="CUB"/>
    <property type="match status" value="1"/>
</dbReference>
<dbReference type="FunFam" id="2.40.10.10:FF:000015">
    <property type="entry name" value="Atrial natriuretic peptide-converting enzyme"/>
    <property type="match status" value="1"/>
</dbReference>
<keyword evidence="4 8" id="KW-0378">Hydrolase</keyword>
<dbReference type="PROSITE" id="PS00135">
    <property type="entry name" value="TRYPSIN_SER"/>
    <property type="match status" value="1"/>
</dbReference>
<evidence type="ECO:0000259" key="12">
    <source>
        <dbReference type="PROSITE" id="PS50240"/>
    </source>
</evidence>
<dbReference type="SMART" id="SM00020">
    <property type="entry name" value="Tryp_SPc"/>
    <property type="match status" value="1"/>
</dbReference>
<dbReference type="PANTHER" id="PTHR24252:SF7">
    <property type="entry name" value="HYALIN"/>
    <property type="match status" value="1"/>
</dbReference>
<evidence type="ECO:0000256" key="3">
    <source>
        <dbReference type="ARBA" id="ARBA00022670"/>
    </source>
</evidence>
<comment type="caution">
    <text evidence="7">Lacks conserved residue(s) required for the propagation of feature annotation.</text>
</comment>
<dbReference type="GO" id="GO:0006508">
    <property type="term" value="P:proteolysis"/>
    <property type="evidence" value="ECO:0007669"/>
    <property type="project" value="UniProtKB-KW"/>
</dbReference>
<dbReference type="PROSITE" id="PS00134">
    <property type="entry name" value="TRYPSIN_HIS"/>
    <property type="match status" value="1"/>
</dbReference>
<dbReference type="InterPro" id="IPR043504">
    <property type="entry name" value="Peptidase_S1_PA_chymotrypsin"/>
</dbReference>
<name>A0A5N5TDQ1_9CRUS</name>
<accession>A0A5N5TDQ1</accession>
<dbReference type="AlphaFoldDB" id="A0A5N5TDQ1"/>
<dbReference type="PROSITE" id="PS50240">
    <property type="entry name" value="TRYPSIN_DOM"/>
    <property type="match status" value="1"/>
</dbReference>
<keyword evidence="6" id="KW-1015">Disulfide bond</keyword>
<keyword evidence="10" id="KW-0732">Signal</keyword>
<evidence type="ECO:0000256" key="5">
    <source>
        <dbReference type="ARBA" id="ARBA00022825"/>
    </source>
</evidence>
<dbReference type="InterPro" id="IPR009003">
    <property type="entry name" value="Peptidase_S1_PA"/>
</dbReference>
<dbReference type="InterPro" id="IPR018114">
    <property type="entry name" value="TRYPSIN_HIS"/>
</dbReference>
<evidence type="ECO:0000259" key="11">
    <source>
        <dbReference type="PROSITE" id="PS01180"/>
    </source>
</evidence>
<keyword evidence="14" id="KW-1185">Reference proteome</keyword>
<sequence>MLRLIATILVFTPPLTFGYKCSFYDDVYSTGSGSLIHSPNYPRSFPRGIECDWAVLIPNAESITIECEHFSLRETPNCYMDYLQISQDGKSLDNSVLYCGTGYLRHTVYADAFIAHFRSEYRRYKSGNEQLKSSLKHHGYHSSSGFECRLNYTEVPAVSESKPDSEISENPETSEGTCECGKKYTGESAGRIVGGDEASMHEYPYQCMLKYYKSDYQFCGCSLINEFYVLTASHCVVNEDTGEVINPEEIIVSLGDHQKNTPDETDKTVHMRVTSIISHEDYDSEKTENDIAVLKLEKPVEMNGVISPVCLPFKEEGMVKSGITGTVTGWGVTSSGGEDSKMLLEVNLPVLTTEDCQDMLGPYVTDNMICTYEEGKDACQGDSGGPLVSYLYNNNSRLYQIGIVSWGIGCGEKNYPGVYTFVEKYLDWIIRNTDGKFCKK</sequence>
<dbReference type="SUPFAM" id="SSF50494">
    <property type="entry name" value="Trypsin-like serine proteases"/>
    <property type="match status" value="1"/>
</dbReference>
<dbReference type="CDD" id="cd00041">
    <property type="entry name" value="CUB"/>
    <property type="match status" value="1"/>
</dbReference>
<proteinExistence type="predicted"/>
<evidence type="ECO:0000313" key="13">
    <source>
        <dbReference type="EMBL" id="KAB7504299.1"/>
    </source>
</evidence>
<evidence type="ECO:0000313" key="14">
    <source>
        <dbReference type="Proteomes" id="UP000326759"/>
    </source>
</evidence>
<dbReference type="InterPro" id="IPR000859">
    <property type="entry name" value="CUB_dom"/>
</dbReference>
<evidence type="ECO:0000256" key="2">
    <source>
        <dbReference type="ARBA" id="ARBA00022525"/>
    </source>
</evidence>
<dbReference type="SMART" id="SM00042">
    <property type="entry name" value="CUB"/>
    <property type="match status" value="1"/>
</dbReference>
<comment type="subcellular location">
    <subcellularLocation>
        <location evidence="1">Secreted</location>
    </subcellularLocation>
</comment>
<dbReference type="Gene3D" id="2.40.10.10">
    <property type="entry name" value="Trypsin-like serine proteases"/>
    <property type="match status" value="2"/>
</dbReference>
<feature type="chain" id="PRO_5024383001" evidence="10">
    <location>
        <begin position="19"/>
        <end position="440"/>
    </location>
</feature>
<dbReference type="InterPro" id="IPR001254">
    <property type="entry name" value="Trypsin_dom"/>
</dbReference>
<dbReference type="InterPro" id="IPR033116">
    <property type="entry name" value="TRYPSIN_SER"/>
</dbReference>
<protein>
    <submittedName>
        <fullName evidence="13">Ovochymase-1</fullName>
    </submittedName>
</protein>
<dbReference type="InterPro" id="IPR035914">
    <property type="entry name" value="Sperma_CUB_dom_sf"/>
</dbReference>
<dbReference type="Gene3D" id="2.60.120.290">
    <property type="entry name" value="Spermadhesin, CUB domain"/>
    <property type="match status" value="1"/>
</dbReference>
<evidence type="ECO:0000256" key="7">
    <source>
        <dbReference type="PROSITE-ProRule" id="PRU00059"/>
    </source>
</evidence>
<feature type="signal peptide" evidence="10">
    <location>
        <begin position="1"/>
        <end position="18"/>
    </location>
</feature>
<comment type="caution">
    <text evidence="13">The sequence shown here is derived from an EMBL/GenBank/DDBJ whole genome shotgun (WGS) entry which is preliminary data.</text>
</comment>
<organism evidence="13 14">
    <name type="scientific">Armadillidium nasatum</name>
    <dbReference type="NCBI Taxonomy" id="96803"/>
    <lineage>
        <taxon>Eukaryota</taxon>
        <taxon>Metazoa</taxon>
        <taxon>Ecdysozoa</taxon>
        <taxon>Arthropoda</taxon>
        <taxon>Crustacea</taxon>
        <taxon>Multicrustacea</taxon>
        <taxon>Malacostraca</taxon>
        <taxon>Eumalacostraca</taxon>
        <taxon>Peracarida</taxon>
        <taxon>Isopoda</taxon>
        <taxon>Oniscidea</taxon>
        <taxon>Crinocheta</taxon>
        <taxon>Armadillidiidae</taxon>
        <taxon>Armadillidium</taxon>
    </lineage>
</organism>
<evidence type="ECO:0000256" key="1">
    <source>
        <dbReference type="ARBA" id="ARBA00004613"/>
    </source>
</evidence>
<dbReference type="Pfam" id="PF00431">
    <property type="entry name" value="CUB"/>
    <property type="match status" value="1"/>
</dbReference>
<keyword evidence="5 8" id="KW-0720">Serine protease</keyword>
<evidence type="ECO:0000256" key="8">
    <source>
        <dbReference type="RuleBase" id="RU363034"/>
    </source>
</evidence>
<evidence type="ECO:0000256" key="6">
    <source>
        <dbReference type="ARBA" id="ARBA00023157"/>
    </source>
</evidence>
<evidence type="ECO:0000256" key="10">
    <source>
        <dbReference type="SAM" id="SignalP"/>
    </source>
</evidence>
<dbReference type="OrthoDB" id="6380398at2759"/>
<gene>
    <name evidence="13" type="primary">OVCH1_0</name>
    <name evidence="13" type="ORF">Anas_06506</name>
</gene>
<evidence type="ECO:0000256" key="4">
    <source>
        <dbReference type="ARBA" id="ARBA00022801"/>
    </source>
</evidence>
<dbReference type="PANTHER" id="PTHR24252">
    <property type="entry name" value="ACROSIN-RELATED"/>
    <property type="match status" value="1"/>
</dbReference>
<dbReference type="Proteomes" id="UP000326759">
    <property type="component" value="Unassembled WGS sequence"/>
</dbReference>
<feature type="domain" description="CUB" evidence="11">
    <location>
        <begin position="21"/>
        <end position="153"/>
    </location>
</feature>
<feature type="domain" description="Peptidase S1" evidence="12">
    <location>
        <begin position="192"/>
        <end position="434"/>
    </location>
</feature>